<comment type="caution">
    <text evidence="2">The sequence shown here is derived from an EMBL/GenBank/DDBJ whole genome shotgun (WGS) entry which is preliminary data.</text>
</comment>
<reference evidence="2" key="1">
    <citation type="journal article" date="2021" name="PeerJ">
        <title>Extensive microbial diversity within the chicken gut microbiome revealed by metagenomics and culture.</title>
        <authorList>
            <person name="Gilroy R."/>
            <person name="Ravi A."/>
            <person name="Getino M."/>
            <person name="Pursley I."/>
            <person name="Horton D.L."/>
            <person name="Alikhan N.F."/>
            <person name="Baker D."/>
            <person name="Gharbi K."/>
            <person name="Hall N."/>
            <person name="Watson M."/>
            <person name="Adriaenssens E.M."/>
            <person name="Foster-Nyarko E."/>
            <person name="Jarju S."/>
            <person name="Secka A."/>
            <person name="Antonio M."/>
            <person name="Oren A."/>
            <person name="Chaudhuri R.R."/>
            <person name="La Ragione R."/>
            <person name="Hildebrand F."/>
            <person name="Pallen M.J."/>
        </authorList>
    </citation>
    <scope>NUCLEOTIDE SEQUENCE</scope>
    <source>
        <strain evidence="2">B5-657</strain>
    </source>
</reference>
<name>A0A9E2KBC0_9FIRM</name>
<dbReference type="EMBL" id="JAHLFQ010000145">
    <property type="protein sequence ID" value="MBU3804399.1"/>
    <property type="molecule type" value="Genomic_DNA"/>
</dbReference>
<evidence type="ECO:0000256" key="1">
    <source>
        <dbReference type="SAM" id="SignalP"/>
    </source>
</evidence>
<dbReference type="AlphaFoldDB" id="A0A9E2KBC0"/>
<sequence length="334" mass="38708">MKKLLRWFLLLSLSVNAGLLSASTMTGYEFYKKLHPKQILIHDGTLLLSNSPETVRQTGILYQDQLKGRGRLLFHHVNQTKNREKKLVIVADNITEEPQMLRVYRKAIRPPDYHYLRAGEEVLKAYFHNTVEQIFFLKPHERIVLYDSKETCWPIQAVQSGMMDLEVEDDLKITFAMLERSDSIHVIDALERLNKDMAPRGTFEYLTKYQYIALPGEGKAYYLIEEDEKDWIQGRDALTGERAINYGNYGIMYKITLMAIADTKVFICPRGGIFQGVVRWDDGQIYDIKRPHVFKINKERVPIGEIKQGEVKTLEYFLPNGSAAPVLLDFEINK</sequence>
<keyword evidence="1" id="KW-0732">Signal</keyword>
<dbReference type="Proteomes" id="UP000824229">
    <property type="component" value="Unassembled WGS sequence"/>
</dbReference>
<feature type="chain" id="PRO_5039176205" description="Copper amine oxidase-like N-terminal domain-containing protein" evidence="1">
    <location>
        <begin position="18"/>
        <end position="334"/>
    </location>
</feature>
<feature type="signal peptide" evidence="1">
    <location>
        <begin position="1"/>
        <end position="17"/>
    </location>
</feature>
<evidence type="ECO:0000313" key="3">
    <source>
        <dbReference type="Proteomes" id="UP000824229"/>
    </source>
</evidence>
<proteinExistence type="predicted"/>
<reference evidence="2" key="2">
    <citation type="submission" date="2021-04" db="EMBL/GenBank/DDBJ databases">
        <authorList>
            <person name="Gilroy R."/>
        </authorList>
    </citation>
    <scope>NUCLEOTIDE SEQUENCE</scope>
    <source>
        <strain evidence="2">B5-657</strain>
    </source>
</reference>
<gene>
    <name evidence="2" type="ORF">H9872_06555</name>
</gene>
<accession>A0A9E2KBC0</accession>
<organism evidence="2 3">
    <name type="scientific">Candidatus Cellulosilyticum pullistercoris</name>
    <dbReference type="NCBI Taxonomy" id="2838521"/>
    <lineage>
        <taxon>Bacteria</taxon>
        <taxon>Bacillati</taxon>
        <taxon>Bacillota</taxon>
        <taxon>Clostridia</taxon>
        <taxon>Lachnospirales</taxon>
        <taxon>Cellulosilyticaceae</taxon>
        <taxon>Cellulosilyticum</taxon>
    </lineage>
</organism>
<evidence type="ECO:0000313" key="2">
    <source>
        <dbReference type="EMBL" id="MBU3804399.1"/>
    </source>
</evidence>
<evidence type="ECO:0008006" key="4">
    <source>
        <dbReference type="Google" id="ProtNLM"/>
    </source>
</evidence>
<protein>
    <recommendedName>
        <fullName evidence="4">Copper amine oxidase-like N-terminal domain-containing protein</fullName>
    </recommendedName>
</protein>